<dbReference type="PANTHER" id="PTHR46803">
    <property type="entry name" value="E3 UBIQUITIN-PROTEIN LIGASE CHIP"/>
    <property type="match status" value="1"/>
</dbReference>
<keyword evidence="4" id="KW-0808">Transferase</keyword>
<keyword evidence="7" id="KW-0802">TPR repeat</keyword>
<dbReference type="EC" id="2.3.2.27" evidence="3"/>
<dbReference type="GO" id="GO:0043161">
    <property type="term" value="P:proteasome-mediated ubiquitin-dependent protein catabolic process"/>
    <property type="evidence" value="ECO:0007669"/>
    <property type="project" value="TreeGrafter"/>
</dbReference>
<proteinExistence type="predicted"/>
<dbReference type="EMBL" id="JAVXUO010002584">
    <property type="protein sequence ID" value="KAK2971410.1"/>
    <property type="molecule type" value="Genomic_DNA"/>
</dbReference>
<dbReference type="Pfam" id="PF04564">
    <property type="entry name" value="U-box"/>
    <property type="match status" value="1"/>
</dbReference>
<evidence type="ECO:0000256" key="3">
    <source>
        <dbReference type="ARBA" id="ARBA00012483"/>
    </source>
</evidence>
<evidence type="ECO:0000256" key="7">
    <source>
        <dbReference type="ARBA" id="ARBA00022803"/>
    </source>
</evidence>
<dbReference type="SUPFAM" id="SSF57850">
    <property type="entry name" value="RING/U-box"/>
    <property type="match status" value="1"/>
</dbReference>
<protein>
    <recommendedName>
        <fullName evidence="3">RING-type E3 ubiquitin transferase</fullName>
        <ecNumber evidence="3">2.3.2.27</ecNumber>
    </recommendedName>
</protein>
<dbReference type="PROSITE" id="PS51698">
    <property type="entry name" value="U_BOX"/>
    <property type="match status" value="1"/>
</dbReference>
<evidence type="ECO:0000313" key="9">
    <source>
        <dbReference type="EMBL" id="KAK2971410.1"/>
    </source>
</evidence>
<dbReference type="InterPro" id="IPR003613">
    <property type="entry name" value="Ubox_domain"/>
</dbReference>
<keyword evidence="10" id="KW-1185">Reference proteome</keyword>
<evidence type="ECO:0000313" key="10">
    <source>
        <dbReference type="Proteomes" id="UP001187471"/>
    </source>
</evidence>
<dbReference type="GO" id="GO:0005737">
    <property type="term" value="C:cytoplasm"/>
    <property type="evidence" value="ECO:0007669"/>
    <property type="project" value="TreeGrafter"/>
</dbReference>
<evidence type="ECO:0000259" key="8">
    <source>
        <dbReference type="PROSITE" id="PS51698"/>
    </source>
</evidence>
<accession>A0AA88R7D9</accession>
<dbReference type="InterPro" id="IPR013083">
    <property type="entry name" value="Znf_RING/FYVE/PHD"/>
</dbReference>
<dbReference type="GO" id="GO:0045862">
    <property type="term" value="P:positive regulation of proteolysis"/>
    <property type="evidence" value="ECO:0007669"/>
    <property type="project" value="TreeGrafter"/>
</dbReference>
<keyword evidence="5" id="KW-0677">Repeat</keyword>
<comment type="caution">
    <text evidence="9">The sequence shown here is derived from an EMBL/GenBank/DDBJ whole genome shotgun (WGS) entry which is preliminary data.</text>
</comment>
<keyword evidence="6" id="KW-0833">Ubl conjugation pathway</keyword>
<dbReference type="GO" id="GO:0051087">
    <property type="term" value="F:protein-folding chaperone binding"/>
    <property type="evidence" value="ECO:0007669"/>
    <property type="project" value="TreeGrafter"/>
</dbReference>
<comment type="pathway">
    <text evidence="2">Protein modification; protein ubiquitination.</text>
</comment>
<evidence type="ECO:0000256" key="5">
    <source>
        <dbReference type="ARBA" id="ARBA00022737"/>
    </source>
</evidence>
<name>A0AA88R7D9_9ASTE</name>
<comment type="catalytic activity">
    <reaction evidence="1">
        <text>S-ubiquitinyl-[E2 ubiquitin-conjugating enzyme]-L-cysteine + [acceptor protein]-L-lysine = [E2 ubiquitin-conjugating enzyme]-L-cysteine + N(6)-ubiquitinyl-[acceptor protein]-L-lysine.</text>
        <dbReference type="EC" id="2.3.2.27"/>
    </reaction>
</comment>
<evidence type="ECO:0000256" key="1">
    <source>
        <dbReference type="ARBA" id="ARBA00000900"/>
    </source>
</evidence>
<feature type="domain" description="U-box" evidence="8">
    <location>
        <begin position="99"/>
        <end position="173"/>
    </location>
</feature>
<dbReference type="GO" id="GO:0071218">
    <property type="term" value="P:cellular response to misfolded protein"/>
    <property type="evidence" value="ECO:0007669"/>
    <property type="project" value="TreeGrafter"/>
</dbReference>
<organism evidence="9 10">
    <name type="scientific">Escallonia rubra</name>
    <dbReference type="NCBI Taxonomy" id="112253"/>
    <lineage>
        <taxon>Eukaryota</taxon>
        <taxon>Viridiplantae</taxon>
        <taxon>Streptophyta</taxon>
        <taxon>Embryophyta</taxon>
        <taxon>Tracheophyta</taxon>
        <taxon>Spermatophyta</taxon>
        <taxon>Magnoliopsida</taxon>
        <taxon>eudicotyledons</taxon>
        <taxon>Gunneridae</taxon>
        <taxon>Pentapetalae</taxon>
        <taxon>asterids</taxon>
        <taxon>campanulids</taxon>
        <taxon>Escalloniales</taxon>
        <taxon>Escalloniaceae</taxon>
        <taxon>Escallonia</taxon>
    </lineage>
</organism>
<dbReference type="GO" id="GO:0006515">
    <property type="term" value="P:protein quality control for misfolded or incompletely synthesized proteins"/>
    <property type="evidence" value="ECO:0007669"/>
    <property type="project" value="TreeGrafter"/>
</dbReference>
<dbReference type="Gene3D" id="3.30.40.10">
    <property type="entry name" value="Zinc/RING finger domain, C3HC4 (zinc finger)"/>
    <property type="match status" value="1"/>
</dbReference>
<dbReference type="GO" id="GO:0000209">
    <property type="term" value="P:protein polyubiquitination"/>
    <property type="evidence" value="ECO:0007669"/>
    <property type="project" value="TreeGrafter"/>
</dbReference>
<dbReference type="GO" id="GO:0061630">
    <property type="term" value="F:ubiquitin protein ligase activity"/>
    <property type="evidence" value="ECO:0007669"/>
    <property type="project" value="UniProtKB-EC"/>
</dbReference>
<dbReference type="SMART" id="SM00504">
    <property type="entry name" value="Ubox"/>
    <property type="match status" value="1"/>
</dbReference>
<dbReference type="CDD" id="cd16654">
    <property type="entry name" value="RING-Ubox_CHIP"/>
    <property type="match status" value="1"/>
</dbReference>
<sequence>MDGALDLGRGANPKSYIIEEIWQKLSKAKYLEWDHDSTKRSWDLQSLKEACETALKEKHTRDISQIEGFLDEAANSCSARLDALGEVFRKAAEADVPTEVPDYLCCNITLDIFRDPVITPSGITYERAVILDHLEKVGKFDPVTRQPLRKSQLVPNLAIKEAVHAFLDKHGWAYGTD</sequence>
<reference evidence="9" key="1">
    <citation type="submission" date="2022-12" db="EMBL/GenBank/DDBJ databases">
        <title>Draft genome assemblies for two species of Escallonia (Escalloniales).</title>
        <authorList>
            <person name="Chanderbali A."/>
            <person name="Dervinis C."/>
            <person name="Anghel I."/>
            <person name="Soltis D."/>
            <person name="Soltis P."/>
            <person name="Zapata F."/>
        </authorList>
    </citation>
    <scope>NUCLEOTIDE SEQUENCE</scope>
    <source>
        <strain evidence="9">UCBG92.1500</strain>
        <tissue evidence="9">Leaf</tissue>
    </source>
</reference>
<dbReference type="Proteomes" id="UP001187471">
    <property type="component" value="Unassembled WGS sequence"/>
</dbReference>
<evidence type="ECO:0000256" key="6">
    <source>
        <dbReference type="ARBA" id="ARBA00022786"/>
    </source>
</evidence>
<gene>
    <name evidence="9" type="ORF">RJ640_025360</name>
</gene>
<evidence type="ECO:0000256" key="4">
    <source>
        <dbReference type="ARBA" id="ARBA00022679"/>
    </source>
</evidence>
<dbReference type="PANTHER" id="PTHR46803:SF2">
    <property type="entry name" value="E3 UBIQUITIN-PROTEIN LIGASE CHIP"/>
    <property type="match status" value="1"/>
</dbReference>
<evidence type="ECO:0000256" key="2">
    <source>
        <dbReference type="ARBA" id="ARBA00004906"/>
    </source>
</evidence>
<dbReference type="InterPro" id="IPR045202">
    <property type="entry name" value="CHIP_RING-Ubox"/>
</dbReference>
<dbReference type="AlphaFoldDB" id="A0AA88R7D9"/>